<accession>A0AAE0KJI0</accession>
<protein>
    <submittedName>
        <fullName evidence="2">Uncharacterized protein</fullName>
    </submittedName>
</protein>
<dbReference type="AlphaFoldDB" id="A0AAE0KJI0"/>
<gene>
    <name evidence="2" type="ORF">B0H63DRAFT_435878</name>
</gene>
<reference evidence="2" key="2">
    <citation type="submission" date="2023-06" db="EMBL/GenBank/DDBJ databases">
        <authorList>
            <consortium name="Lawrence Berkeley National Laboratory"/>
            <person name="Haridas S."/>
            <person name="Hensen N."/>
            <person name="Bonometti L."/>
            <person name="Westerberg I."/>
            <person name="Brannstrom I.O."/>
            <person name="Guillou S."/>
            <person name="Cros-Aarteil S."/>
            <person name="Calhoun S."/>
            <person name="Kuo A."/>
            <person name="Mondo S."/>
            <person name="Pangilinan J."/>
            <person name="Riley R."/>
            <person name="LaButti K."/>
            <person name="Andreopoulos B."/>
            <person name="Lipzen A."/>
            <person name="Chen C."/>
            <person name="Yanf M."/>
            <person name="Daum C."/>
            <person name="Ng V."/>
            <person name="Clum A."/>
            <person name="Steindorff A."/>
            <person name="Ohm R."/>
            <person name="Martin F."/>
            <person name="Silar P."/>
            <person name="Natvig D."/>
            <person name="Lalanne C."/>
            <person name="Gautier V."/>
            <person name="Ament-velasquez S.L."/>
            <person name="Kruys A."/>
            <person name="Hutchinson M.I."/>
            <person name="Powell A.J."/>
            <person name="Barry K."/>
            <person name="Miller A.N."/>
            <person name="Grigoriev I.V."/>
            <person name="Debuchy R."/>
            <person name="Gladieux P."/>
            <person name="Thoren M.H."/>
            <person name="Johannesson H."/>
        </authorList>
    </citation>
    <scope>NUCLEOTIDE SEQUENCE</scope>
    <source>
        <strain evidence="2">CBS 232.78</strain>
    </source>
</reference>
<feature type="compositionally biased region" description="Low complexity" evidence="1">
    <location>
        <begin position="148"/>
        <end position="159"/>
    </location>
</feature>
<proteinExistence type="predicted"/>
<evidence type="ECO:0000313" key="2">
    <source>
        <dbReference type="EMBL" id="KAK3377674.1"/>
    </source>
</evidence>
<dbReference type="Proteomes" id="UP001285441">
    <property type="component" value="Unassembled WGS sequence"/>
</dbReference>
<feature type="region of interest" description="Disordered" evidence="1">
    <location>
        <begin position="134"/>
        <end position="159"/>
    </location>
</feature>
<reference evidence="2" key="1">
    <citation type="journal article" date="2023" name="Mol. Phylogenet. Evol.">
        <title>Genome-scale phylogeny and comparative genomics of the fungal order Sordariales.</title>
        <authorList>
            <person name="Hensen N."/>
            <person name="Bonometti L."/>
            <person name="Westerberg I."/>
            <person name="Brannstrom I.O."/>
            <person name="Guillou S."/>
            <person name="Cros-Aarteil S."/>
            <person name="Calhoun S."/>
            <person name="Haridas S."/>
            <person name="Kuo A."/>
            <person name="Mondo S."/>
            <person name="Pangilinan J."/>
            <person name="Riley R."/>
            <person name="LaButti K."/>
            <person name="Andreopoulos B."/>
            <person name="Lipzen A."/>
            <person name="Chen C."/>
            <person name="Yan M."/>
            <person name="Daum C."/>
            <person name="Ng V."/>
            <person name="Clum A."/>
            <person name="Steindorff A."/>
            <person name="Ohm R.A."/>
            <person name="Martin F."/>
            <person name="Silar P."/>
            <person name="Natvig D.O."/>
            <person name="Lalanne C."/>
            <person name="Gautier V."/>
            <person name="Ament-Velasquez S.L."/>
            <person name="Kruys A."/>
            <person name="Hutchinson M.I."/>
            <person name="Powell A.J."/>
            <person name="Barry K."/>
            <person name="Miller A.N."/>
            <person name="Grigoriev I.V."/>
            <person name="Debuchy R."/>
            <person name="Gladieux P."/>
            <person name="Hiltunen Thoren M."/>
            <person name="Johannesson H."/>
        </authorList>
    </citation>
    <scope>NUCLEOTIDE SEQUENCE</scope>
    <source>
        <strain evidence="2">CBS 232.78</strain>
    </source>
</reference>
<dbReference type="EMBL" id="JAULSW010000006">
    <property type="protein sequence ID" value="KAK3377674.1"/>
    <property type="molecule type" value="Genomic_DNA"/>
</dbReference>
<name>A0AAE0KJI0_9PEZI</name>
<keyword evidence="3" id="KW-1185">Reference proteome</keyword>
<organism evidence="2 3">
    <name type="scientific">Podospora didyma</name>
    <dbReference type="NCBI Taxonomy" id="330526"/>
    <lineage>
        <taxon>Eukaryota</taxon>
        <taxon>Fungi</taxon>
        <taxon>Dikarya</taxon>
        <taxon>Ascomycota</taxon>
        <taxon>Pezizomycotina</taxon>
        <taxon>Sordariomycetes</taxon>
        <taxon>Sordariomycetidae</taxon>
        <taxon>Sordariales</taxon>
        <taxon>Podosporaceae</taxon>
        <taxon>Podospora</taxon>
    </lineage>
</organism>
<comment type="caution">
    <text evidence="2">The sequence shown here is derived from an EMBL/GenBank/DDBJ whole genome shotgun (WGS) entry which is preliminary data.</text>
</comment>
<evidence type="ECO:0000256" key="1">
    <source>
        <dbReference type="SAM" id="MobiDB-lite"/>
    </source>
</evidence>
<evidence type="ECO:0000313" key="3">
    <source>
        <dbReference type="Proteomes" id="UP001285441"/>
    </source>
</evidence>
<sequence length="358" mass="39140">MSDCPVAFEQVALDSLEIFKNYLVLEWERTKTPYGLDESLESIAKNEPSSDPNEAAQRETARIFLKCGFRAWLAHFLATHHQGYHYKGQRSEKETINAFHQLPHEDRTNVAAAVASIDCHATVQAAIDKLMHKPKRRRKFAQPPLRPTSTAMTASTTATTATTATATTAALETSSLGGSTTTLTPEEQMCTRASFLGVMDIVPPYICGAISPKDGAADVTMSFPVIRRNGLTPYCLVSMAIKATEVTHIAMQLFPIHIGMEDGIRYMVLSNGGRFYPPSFHFQGSLESDIDRLLGCTISKAIAGSPVREEELAQGIVATRCVTMSFAVGAQEGGVLNLSLGLSDGVWMRDKLYRDETT</sequence>